<sequence>MTNRQKGEAMDTGTVAETAVLAVLAPGGMLTADQIIRAAQLIEWSARRAIGQLESRGLIMATPYEARWSITPRGMAVARATSTSPDTACLWASMRRRLLS</sequence>
<dbReference type="InterPro" id="IPR036390">
    <property type="entry name" value="WH_DNA-bd_sf"/>
</dbReference>
<comment type="caution">
    <text evidence="1">The sequence shown here is derived from an EMBL/GenBank/DDBJ whole genome shotgun (WGS) entry which is preliminary data.</text>
</comment>
<evidence type="ECO:0000313" key="1">
    <source>
        <dbReference type="EMBL" id="MBF6299531.1"/>
    </source>
</evidence>
<proteinExistence type="predicted"/>
<gene>
    <name evidence="1" type="ORF">IU459_18575</name>
</gene>
<dbReference type="SUPFAM" id="SSF46785">
    <property type="entry name" value="Winged helix' DNA-binding domain"/>
    <property type="match status" value="1"/>
</dbReference>
<dbReference type="Gene3D" id="1.10.10.10">
    <property type="entry name" value="Winged helix-like DNA-binding domain superfamily/Winged helix DNA-binding domain"/>
    <property type="match status" value="1"/>
</dbReference>
<evidence type="ECO:0008006" key="3">
    <source>
        <dbReference type="Google" id="ProtNLM"/>
    </source>
</evidence>
<protein>
    <recommendedName>
        <fullName evidence="3">MarR family transcriptional regulator</fullName>
    </recommendedName>
</protein>
<keyword evidence="2" id="KW-1185">Reference proteome</keyword>
<dbReference type="RefSeq" id="WP_195130807.1">
    <property type="nucleotide sequence ID" value="NZ_JADLQX010000013.1"/>
</dbReference>
<dbReference type="Proteomes" id="UP000702209">
    <property type="component" value="Unassembled WGS sequence"/>
</dbReference>
<name>A0ABS0CTB2_9NOCA</name>
<accession>A0ABS0CTB2</accession>
<evidence type="ECO:0000313" key="2">
    <source>
        <dbReference type="Proteomes" id="UP000702209"/>
    </source>
</evidence>
<dbReference type="InterPro" id="IPR036388">
    <property type="entry name" value="WH-like_DNA-bd_sf"/>
</dbReference>
<dbReference type="EMBL" id="JADLQX010000013">
    <property type="protein sequence ID" value="MBF6299531.1"/>
    <property type="molecule type" value="Genomic_DNA"/>
</dbReference>
<organism evidence="1 2">
    <name type="scientific">Nocardia amamiensis</name>
    <dbReference type="NCBI Taxonomy" id="404578"/>
    <lineage>
        <taxon>Bacteria</taxon>
        <taxon>Bacillati</taxon>
        <taxon>Actinomycetota</taxon>
        <taxon>Actinomycetes</taxon>
        <taxon>Mycobacteriales</taxon>
        <taxon>Nocardiaceae</taxon>
        <taxon>Nocardia</taxon>
    </lineage>
</organism>
<reference evidence="1 2" key="1">
    <citation type="submission" date="2020-10" db="EMBL/GenBank/DDBJ databases">
        <title>Identification of Nocardia species via Next-generation sequencing and recognition of intraspecies genetic diversity.</title>
        <authorList>
            <person name="Li P."/>
            <person name="Li P."/>
            <person name="Lu B."/>
        </authorList>
    </citation>
    <scope>NUCLEOTIDE SEQUENCE [LARGE SCALE GENOMIC DNA]</scope>
    <source>
        <strain evidence="1 2">BJ06-0157</strain>
    </source>
</reference>